<reference evidence="2 3" key="1">
    <citation type="submission" date="2019-10" db="EMBL/GenBank/DDBJ databases">
        <authorList>
            <person name="Karimi E."/>
        </authorList>
    </citation>
    <scope>NUCLEOTIDE SEQUENCE [LARGE SCALE GENOMIC DNA]</scope>
    <source>
        <strain evidence="2">Maribacter sp. 151</strain>
    </source>
</reference>
<evidence type="ECO:0000259" key="1">
    <source>
        <dbReference type="Pfam" id="PF10988"/>
    </source>
</evidence>
<dbReference type="InterPro" id="IPR021255">
    <property type="entry name" value="DUF2807"/>
</dbReference>
<dbReference type="Proteomes" id="UP000430202">
    <property type="component" value="Unassembled WGS sequence"/>
</dbReference>
<evidence type="ECO:0000313" key="2">
    <source>
        <dbReference type="EMBL" id="VXB35237.1"/>
    </source>
</evidence>
<protein>
    <submittedName>
        <fullName evidence="2">Putative auto-transporter adhesin, head GIN domain</fullName>
    </submittedName>
</protein>
<dbReference type="EMBL" id="CABWLR010000002">
    <property type="protein sequence ID" value="VXB35237.1"/>
    <property type="molecule type" value="Genomic_DNA"/>
</dbReference>
<dbReference type="PROSITE" id="PS51257">
    <property type="entry name" value="PROKAR_LIPOPROTEIN"/>
    <property type="match status" value="1"/>
</dbReference>
<feature type="domain" description="Putative auto-transporter adhesin head GIN" evidence="1">
    <location>
        <begin position="66"/>
        <end position="267"/>
    </location>
</feature>
<name>A0A653PYW6_9FLAO</name>
<gene>
    <name evidence="2" type="ORF">MARI151_20392</name>
</gene>
<sequence length="284" mass="31676">MVGQSKKSSGSTEITMCTVTISSLGCLCIELIKKTEIMKRIVFVALAITFLVNNTQAQEKQIEVKAFDKLIVSPHIELNLVEGEEENVVIENAKVPLEKINVEVEGRTLRLYLDGAKVVTKSERISSDNWRGSKPLYNGTMATITVTYRKLENLSVRGEEIVRCKNLFNADDFKMSLYGEAKVYFNEVSIDELTVAIYGSSYLEMGGGKVSRQVFRAYGESEVNTESMVADETKITAYGESNFRVNVVDRLKVTCYGETNINYTGNPDVDKGLIFGEARIRKIG</sequence>
<proteinExistence type="predicted"/>
<keyword evidence="3" id="KW-1185">Reference proteome</keyword>
<dbReference type="AlphaFoldDB" id="A0A653PYW6"/>
<organism evidence="2 3">
    <name type="scientific">Maribacter litoralis</name>
    <dbReference type="NCBI Taxonomy" id="2059726"/>
    <lineage>
        <taxon>Bacteria</taxon>
        <taxon>Pseudomonadati</taxon>
        <taxon>Bacteroidota</taxon>
        <taxon>Flavobacteriia</taxon>
        <taxon>Flavobacteriales</taxon>
        <taxon>Flavobacteriaceae</taxon>
        <taxon>Maribacter</taxon>
    </lineage>
</organism>
<dbReference type="Pfam" id="PF10988">
    <property type="entry name" value="DUF2807"/>
    <property type="match status" value="1"/>
</dbReference>
<dbReference type="Gene3D" id="2.160.20.120">
    <property type="match status" value="1"/>
</dbReference>
<accession>A0A653PYW6</accession>
<evidence type="ECO:0000313" key="3">
    <source>
        <dbReference type="Proteomes" id="UP000430202"/>
    </source>
</evidence>